<dbReference type="GO" id="GO:0008483">
    <property type="term" value="F:transaminase activity"/>
    <property type="evidence" value="ECO:0007669"/>
    <property type="project" value="UniProtKB-KW"/>
</dbReference>
<dbReference type="Pfam" id="PF00155">
    <property type="entry name" value="Aminotran_1_2"/>
    <property type="match status" value="1"/>
</dbReference>
<gene>
    <name evidence="7" type="ORF">E3J33_01605</name>
</gene>
<dbReference type="PANTHER" id="PTHR46383:SF1">
    <property type="entry name" value="ASPARTATE AMINOTRANSFERASE"/>
    <property type="match status" value="1"/>
</dbReference>
<accession>A0A523YPX1</accession>
<evidence type="ECO:0000259" key="6">
    <source>
        <dbReference type="Pfam" id="PF00155"/>
    </source>
</evidence>
<feature type="domain" description="Aminotransferase class I/classII large" evidence="6">
    <location>
        <begin position="29"/>
        <end position="379"/>
    </location>
</feature>
<dbReference type="InterPro" id="IPR004839">
    <property type="entry name" value="Aminotransferase_I/II_large"/>
</dbReference>
<dbReference type="InterPro" id="IPR050596">
    <property type="entry name" value="AspAT/PAT-like"/>
</dbReference>
<dbReference type="Gene3D" id="3.40.640.10">
    <property type="entry name" value="Type I PLP-dependent aspartate aminotransferase-like (Major domain)"/>
    <property type="match status" value="1"/>
</dbReference>
<evidence type="ECO:0000256" key="4">
    <source>
        <dbReference type="ARBA" id="ARBA00022679"/>
    </source>
</evidence>
<evidence type="ECO:0000256" key="5">
    <source>
        <dbReference type="ARBA" id="ARBA00022898"/>
    </source>
</evidence>
<dbReference type="InterPro" id="IPR015422">
    <property type="entry name" value="PyrdxlP-dep_Trfase_small"/>
</dbReference>
<comment type="similarity">
    <text evidence="2">Belongs to the class-I pyridoxal-phosphate-dependent aminotransferase family.</text>
</comment>
<proteinExistence type="inferred from homology"/>
<sequence length="383" mass="42970">MQWLCSERILQLPRSGIRRMFDLAAKHPDAIHLCMGEPDFATPSFIIEAAFQAAKEGKTHYTPNAGFLSLRRAVAEKYKKEQGAYYDPEGEVLITVGAMEALVLTLMSILNSGDEVIIPDPYWPNYQAQVLLAEGKPVFVPLYEEGGWILTADRVLSHLTPRCRAIIINSPHNPTGSVYGSNELQEIVRVCKENDILIISDEAYEKIIYDGEYHSICSLPEMKSRTIVINTFSKTYAMTGWRVGYVLGPEPLIREMTKLQENVAACASSISQEAALTALKRGEEAVMDMLTKYRRRRATFLQEIEKTRSFSCCPPRGTFYAFVNVRRLGDKSEDIALRLLKEAKVVTVPGSAFGSGGEGYLRFSFATSEDNIREAFDRIRSIL</sequence>
<evidence type="ECO:0000313" key="8">
    <source>
        <dbReference type="Proteomes" id="UP000316925"/>
    </source>
</evidence>
<dbReference type="GO" id="GO:0030170">
    <property type="term" value="F:pyridoxal phosphate binding"/>
    <property type="evidence" value="ECO:0007669"/>
    <property type="project" value="InterPro"/>
</dbReference>
<protein>
    <submittedName>
        <fullName evidence="7">Pyridoxal phosphate-dependent aminotransferase</fullName>
    </submittedName>
</protein>
<organism evidence="7 8">
    <name type="scientific">Aerophobetes bacterium</name>
    <dbReference type="NCBI Taxonomy" id="2030807"/>
    <lineage>
        <taxon>Bacteria</taxon>
        <taxon>Candidatus Aerophobota</taxon>
    </lineage>
</organism>
<dbReference type="InterPro" id="IPR015424">
    <property type="entry name" value="PyrdxlP-dep_Trfase"/>
</dbReference>
<keyword evidence="4 7" id="KW-0808">Transferase</keyword>
<dbReference type="Gene3D" id="3.90.1150.10">
    <property type="entry name" value="Aspartate Aminotransferase, domain 1"/>
    <property type="match status" value="1"/>
</dbReference>
<keyword evidence="5" id="KW-0663">Pyridoxal phosphate</keyword>
<evidence type="ECO:0000256" key="3">
    <source>
        <dbReference type="ARBA" id="ARBA00022576"/>
    </source>
</evidence>
<dbReference type="GO" id="GO:0006520">
    <property type="term" value="P:amino acid metabolic process"/>
    <property type="evidence" value="ECO:0007669"/>
    <property type="project" value="InterPro"/>
</dbReference>
<dbReference type="SUPFAM" id="SSF53383">
    <property type="entry name" value="PLP-dependent transferases"/>
    <property type="match status" value="1"/>
</dbReference>
<evidence type="ECO:0000256" key="1">
    <source>
        <dbReference type="ARBA" id="ARBA00001933"/>
    </source>
</evidence>
<keyword evidence="3 7" id="KW-0032">Aminotransferase</keyword>
<dbReference type="FunFam" id="3.40.640.10:FF:000033">
    <property type="entry name" value="Aspartate aminotransferase"/>
    <property type="match status" value="1"/>
</dbReference>
<dbReference type="EMBL" id="SOIJ01000094">
    <property type="protein sequence ID" value="TET93560.1"/>
    <property type="molecule type" value="Genomic_DNA"/>
</dbReference>
<dbReference type="PANTHER" id="PTHR46383">
    <property type="entry name" value="ASPARTATE AMINOTRANSFERASE"/>
    <property type="match status" value="1"/>
</dbReference>
<dbReference type="CDD" id="cd00609">
    <property type="entry name" value="AAT_like"/>
    <property type="match status" value="1"/>
</dbReference>
<dbReference type="AlphaFoldDB" id="A0A523YPX1"/>
<name>A0A523YPX1_UNCAE</name>
<evidence type="ECO:0000313" key="7">
    <source>
        <dbReference type="EMBL" id="TET93560.1"/>
    </source>
</evidence>
<dbReference type="Proteomes" id="UP000316925">
    <property type="component" value="Unassembled WGS sequence"/>
</dbReference>
<comment type="caution">
    <text evidence="7">The sequence shown here is derived from an EMBL/GenBank/DDBJ whole genome shotgun (WGS) entry which is preliminary data.</text>
</comment>
<dbReference type="InterPro" id="IPR015421">
    <property type="entry name" value="PyrdxlP-dep_Trfase_major"/>
</dbReference>
<comment type="cofactor">
    <cofactor evidence="1">
        <name>pyridoxal 5'-phosphate</name>
        <dbReference type="ChEBI" id="CHEBI:597326"/>
    </cofactor>
</comment>
<reference evidence="7 8" key="1">
    <citation type="submission" date="2019-03" db="EMBL/GenBank/DDBJ databases">
        <title>Metabolic potential of uncultured bacteria and archaea associated with petroleum seepage in deep-sea sediments.</title>
        <authorList>
            <person name="Dong X."/>
            <person name="Hubert C."/>
        </authorList>
    </citation>
    <scope>NUCLEOTIDE SEQUENCE [LARGE SCALE GENOMIC DNA]</scope>
    <source>
        <strain evidence="7">E29_bin28</strain>
    </source>
</reference>
<evidence type="ECO:0000256" key="2">
    <source>
        <dbReference type="ARBA" id="ARBA00007441"/>
    </source>
</evidence>